<organism evidence="4 5">
    <name type="scientific">Geodia barretti</name>
    <name type="common">Barrett's horny sponge</name>
    <dbReference type="NCBI Taxonomy" id="519541"/>
    <lineage>
        <taxon>Eukaryota</taxon>
        <taxon>Metazoa</taxon>
        <taxon>Porifera</taxon>
        <taxon>Demospongiae</taxon>
        <taxon>Heteroscleromorpha</taxon>
        <taxon>Tetractinellida</taxon>
        <taxon>Astrophorina</taxon>
        <taxon>Geodiidae</taxon>
        <taxon>Geodia</taxon>
    </lineage>
</organism>
<dbReference type="Pfam" id="PF00092">
    <property type="entry name" value="VWA"/>
    <property type="match status" value="1"/>
</dbReference>
<name>A0AA35RUM3_GEOBA</name>
<accession>A0AA35RUM3</accession>
<sequence length="415" mass="45909">MRYKSNIGKFRTLEFTMKSFLPSVVSVRSNVCTALSVDRTVEQGASGADVVLATIAKIESSRVFNSDKRLLRRIATRERLPTSSDVSRQATFWSKYYGTEGNANKFIADVQQLKMDEGCNIKSDVIFVLDSSGSIGRSNYEEVKRFAHDFVNELEIGPTENQVGVVIYSDNGQTVFYLNTYSRKSDILEAIDGIYYSGRNTNTADGLCLMLRGFSEEHGARLSESNVFRLAIVMTDGHSAAIPVEFGVLNGTLSKKGRVRYELKVPQDGVTVKLCVNGSIVYYASQAVPNPNGALNDYTQTVTGTDACNAAYIRPVSTEQQSPTQHPGGQTSSVDGGSSGNTNVTFYLSLEGVQERNQFVMETLRGDHTEKDQPQDWLVVVVATMVTVGAVLLVVFIVVFLVVFYFWRRKQMQKD</sequence>
<keyword evidence="2" id="KW-0472">Membrane</keyword>
<dbReference type="PROSITE" id="PS50234">
    <property type="entry name" value="VWFA"/>
    <property type="match status" value="1"/>
</dbReference>
<keyword evidence="5" id="KW-1185">Reference proteome</keyword>
<dbReference type="GO" id="GO:0005581">
    <property type="term" value="C:collagen trimer"/>
    <property type="evidence" value="ECO:0007669"/>
    <property type="project" value="UniProtKB-KW"/>
</dbReference>
<keyword evidence="2" id="KW-1133">Transmembrane helix</keyword>
<evidence type="ECO:0000259" key="3">
    <source>
        <dbReference type="PROSITE" id="PS50234"/>
    </source>
</evidence>
<dbReference type="Proteomes" id="UP001174909">
    <property type="component" value="Unassembled WGS sequence"/>
</dbReference>
<dbReference type="SUPFAM" id="SSF53300">
    <property type="entry name" value="vWA-like"/>
    <property type="match status" value="1"/>
</dbReference>
<dbReference type="PANTHER" id="PTHR24020:SF84">
    <property type="entry name" value="VWFA DOMAIN-CONTAINING PROTEIN"/>
    <property type="match status" value="1"/>
</dbReference>
<proteinExistence type="predicted"/>
<evidence type="ECO:0000256" key="2">
    <source>
        <dbReference type="SAM" id="Phobius"/>
    </source>
</evidence>
<evidence type="ECO:0000256" key="1">
    <source>
        <dbReference type="SAM" id="MobiDB-lite"/>
    </source>
</evidence>
<evidence type="ECO:0000313" key="5">
    <source>
        <dbReference type="Proteomes" id="UP001174909"/>
    </source>
</evidence>
<keyword evidence="2" id="KW-0812">Transmembrane</keyword>
<protein>
    <submittedName>
        <fullName evidence="4">Collagen alpha-6(VI) chain</fullName>
    </submittedName>
</protein>
<comment type="caution">
    <text evidence="4">The sequence shown here is derived from an EMBL/GenBank/DDBJ whole genome shotgun (WGS) entry which is preliminary data.</text>
</comment>
<reference evidence="4" key="1">
    <citation type="submission" date="2023-03" db="EMBL/GenBank/DDBJ databases">
        <authorList>
            <person name="Steffen K."/>
            <person name="Cardenas P."/>
        </authorList>
    </citation>
    <scope>NUCLEOTIDE SEQUENCE</scope>
</reference>
<feature type="transmembrane region" description="Helical" evidence="2">
    <location>
        <begin position="377"/>
        <end position="407"/>
    </location>
</feature>
<gene>
    <name evidence="4" type="ORF">GBAR_LOCUS10476</name>
</gene>
<feature type="domain" description="VWFA" evidence="3">
    <location>
        <begin position="124"/>
        <end position="239"/>
    </location>
</feature>
<dbReference type="InterPro" id="IPR036465">
    <property type="entry name" value="vWFA_dom_sf"/>
</dbReference>
<feature type="region of interest" description="Disordered" evidence="1">
    <location>
        <begin position="317"/>
        <end position="340"/>
    </location>
</feature>
<keyword evidence="4" id="KW-0176">Collagen</keyword>
<dbReference type="EMBL" id="CASHTH010001601">
    <property type="protein sequence ID" value="CAI8017178.1"/>
    <property type="molecule type" value="Genomic_DNA"/>
</dbReference>
<dbReference type="AlphaFoldDB" id="A0AA35RUM3"/>
<dbReference type="SMART" id="SM00327">
    <property type="entry name" value="VWA"/>
    <property type="match status" value="1"/>
</dbReference>
<dbReference type="PRINTS" id="PR00453">
    <property type="entry name" value="VWFADOMAIN"/>
</dbReference>
<dbReference type="PANTHER" id="PTHR24020">
    <property type="entry name" value="COLLAGEN ALPHA"/>
    <property type="match status" value="1"/>
</dbReference>
<dbReference type="InterPro" id="IPR050525">
    <property type="entry name" value="ECM_Assembly_Org"/>
</dbReference>
<dbReference type="InterPro" id="IPR002035">
    <property type="entry name" value="VWF_A"/>
</dbReference>
<dbReference type="Gene3D" id="3.40.50.410">
    <property type="entry name" value="von Willebrand factor, type A domain"/>
    <property type="match status" value="1"/>
</dbReference>
<evidence type="ECO:0000313" key="4">
    <source>
        <dbReference type="EMBL" id="CAI8017178.1"/>
    </source>
</evidence>